<feature type="region of interest" description="Disordered" evidence="1">
    <location>
        <begin position="1"/>
        <end position="27"/>
    </location>
</feature>
<keyword evidence="3" id="KW-1185">Reference proteome</keyword>
<dbReference type="Proteomes" id="UP000326396">
    <property type="component" value="Linkage Group LG2"/>
</dbReference>
<dbReference type="AlphaFoldDB" id="A0A5N6NFY9"/>
<name>A0A5N6NFY9_9ASTR</name>
<accession>A0A5N6NFY9</accession>
<evidence type="ECO:0000256" key="1">
    <source>
        <dbReference type="SAM" id="MobiDB-lite"/>
    </source>
</evidence>
<gene>
    <name evidence="2" type="ORF">E3N88_23486</name>
</gene>
<evidence type="ECO:0008006" key="4">
    <source>
        <dbReference type="Google" id="ProtNLM"/>
    </source>
</evidence>
<protein>
    <recommendedName>
        <fullName evidence="4">Fungal lipase-like domain-containing protein</fullName>
    </recommendedName>
</protein>
<sequence length="457" mass="52429">MAEEKSFPRGFLEDDRQEPEKFPPTESDWRVEIVEWRGDETEDTTTVEIGEGSCGFKAETLWEIPPPVQRQPQGKNTLKYLIRKAANRASISSMQEKEKQFLNFQESGKRYKTSTPAGIPIVGPLHLLTSFDWRNTFHRRSIAASLVQGVYVLEKDRKRGSIGHEHETHASPWWERFHFQLNRVLVDDIDLSYFGAIYELKYAHPFFFQSSPYPPRYVIAFRGTITRSLTKSEDMKLNFKCIFDNLEESSRFRTAFEAVSNTVTMAGAANVWLAGHSLGASIAMLAGRNMAKCRLQLETYLFNPPFISVPIEKMIKNETLKHGVRIVGSFVTAGIATAIKRRSEDPEEDPFDMLSEWTPYVFVNPSDPICAEYIGYFQHRDKMDRIGVGKIERIATKYSIGSLVTGAIGRESEPLHLLPTAYLTVNLCLSEGFKQAHGIHQWWQQHFQWQSKLYKLK</sequence>
<dbReference type="OrthoDB" id="58570at2759"/>
<evidence type="ECO:0000313" key="2">
    <source>
        <dbReference type="EMBL" id="KAD4585885.1"/>
    </source>
</evidence>
<comment type="caution">
    <text evidence="2">The sequence shown here is derived from an EMBL/GenBank/DDBJ whole genome shotgun (WGS) entry which is preliminary data.</text>
</comment>
<organism evidence="2 3">
    <name type="scientific">Mikania micrantha</name>
    <name type="common">bitter vine</name>
    <dbReference type="NCBI Taxonomy" id="192012"/>
    <lineage>
        <taxon>Eukaryota</taxon>
        <taxon>Viridiplantae</taxon>
        <taxon>Streptophyta</taxon>
        <taxon>Embryophyta</taxon>
        <taxon>Tracheophyta</taxon>
        <taxon>Spermatophyta</taxon>
        <taxon>Magnoliopsida</taxon>
        <taxon>eudicotyledons</taxon>
        <taxon>Gunneridae</taxon>
        <taxon>Pentapetalae</taxon>
        <taxon>asterids</taxon>
        <taxon>campanulids</taxon>
        <taxon>Asterales</taxon>
        <taxon>Asteraceae</taxon>
        <taxon>Asteroideae</taxon>
        <taxon>Heliantheae alliance</taxon>
        <taxon>Eupatorieae</taxon>
        <taxon>Mikania</taxon>
    </lineage>
</organism>
<dbReference type="PANTHER" id="PTHR31479:SF4">
    <property type="entry name" value="FUNGAL LIPASE-LIKE DOMAIN-CONTAINING PROTEIN"/>
    <property type="match status" value="1"/>
</dbReference>
<reference evidence="2 3" key="1">
    <citation type="submission" date="2019-05" db="EMBL/GenBank/DDBJ databases">
        <title>Mikania micrantha, genome provides insights into the molecular mechanism of rapid growth.</title>
        <authorList>
            <person name="Liu B."/>
        </authorList>
    </citation>
    <scope>NUCLEOTIDE SEQUENCE [LARGE SCALE GENOMIC DNA]</scope>
    <source>
        <strain evidence="2">NLD-2019</strain>
        <tissue evidence="2">Leaf</tissue>
    </source>
</reference>
<dbReference type="SUPFAM" id="SSF53474">
    <property type="entry name" value="alpha/beta-Hydrolases"/>
    <property type="match status" value="1"/>
</dbReference>
<dbReference type="InterPro" id="IPR029058">
    <property type="entry name" value="AB_hydrolase_fold"/>
</dbReference>
<dbReference type="PANTHER" id="PTHR31479">
    <property type="entry name" value="ALPHA/BETA-HYDROLASES SUPERFAMILY PROTEIN"/>
    <property type="match status" value="1"/>
</dbReference>
<proteinExistence type="predicted"/>
<dbReference type="Gene3D" id="3.40.50.1820">
    <property type="entry name" value="alpha/beta hydrolase"/>
    <property type="match status" value="1"/>
</dbReference>
<dbReference type="EMBL" id="SZYD01000012">
    <property type="protein sequence ID" value="KAD4585885.1"/>
    <property type="molecule type" value="Genomic_DNA"/>
</dbReference>
<evidence type="ECO:0000313" key="3">
    <source>
        <dbReference type="Proteomes" id="UP000326396"/>
    </source>
</evidence>